<accession>A0A811JRI1</accession>
<comment type="caution">
    <text evidence="2">The sequence shown here is derived from an EMBL/GenBank/DDBJ whole genome shotgun (WGS) entry which is preliminary data.</text>
</comment>
<dbReference type="AlphaFoldDB" id="A0A811JRI1"/>
<keyword evidence="1" id="KW-0472">Membrane</keyword>
<dbReference type="EMBL" id="CAJFCW020000001">
    <property type="protein sequence ID" value="CAG9079879.1"/>
    <property type="molecule type" value="Genomic_DNA"/>
</dbReference>
<feature type="transmembrane region" description="Helical" evidence="1">
    <location>
        <begin position="140"/>
        <end position="162"/>
    </location>
</feature>
<proteinExistence type="predicted"/>
<feature type="transmembrane region" description="Helical" evidence="1">
    <location>
        <begin position="98"/>
        <end position="120"/>
    </location>
</feature>
<reference evidence="2" key="1">
    <citation type="submission" date="2020-09" db="EMBL/GenBank/DDBJ databases">
        <authorList>
            <person name="Kikuchi T."/>
        </authorList>
    </citation>
    <scope>NUCLEOTIDE SEQUENCE</scope>
    <source>
        <strain evidence="2">SH1</strain>
    </source>
</reference>
<keyword evidence="1" id="KW-0812">Transmembrane</keyword>
<keyword evidence="1" id="KW-1133">Transmembrane helix</keyword>
<gene>
    <name evidence="2" type="ORF">BOKJ2_LOCUS619</name>
</gene>
<dbReference type="EMBL" id="CAJFDH010000001">
    <property type="protein sequence ID" value="CAD5205935.1"/>
    <property type="molecule type" value="Genomic_DNA"/>
</dbReference>
<name>A0A811JRI1_9BILA</name>
<feature type="transmembrane region" description="Helical" evidence="1">
    <location>
        <begin position="7"/>
        <end position="30"/>
    </location>
</feature>
<evidence type="ECO:0000256" key="1">
    <source>
        <dbReference type="SAM" id="Phobius"/>
    </source>
</evidence>
<feature type="transmembrane region" description="Helical" evidence="1">
    <location>
        <begin position="68"/>
        <end position="91"/>
    </location>
</feature>
<keyword evidence="3" id="KW-1185">Reference proteome</keyword>
<organism evidence="2 3">
    <name type="scientific">Bursaphelenchus okinawaensis</name>
    <dbReference type="NCBI Taxonomy" id="465554"/>
    <lineage>
        <taxon>Eukaryota</taxon>
        <taxon>Metazoa</taxon>
        <taxon>Ecdysozoa</taxon>
        <taxon>Nematoda</taxon>
        <taxon>Chromadorea</taxon>
        <taxon>Rhabditida</taxon>
        <taxon>Tylenchina</taxon>
        <taxon>Tylenchomorpha</taxon>
        <taxon>Aphelenchoidea</taxon>
        <taxon>Aphelenchoididae</taxon>
        <taxon>Bursaphelenchus</taxon>
    </lineage>
</organism>
<sequence>MGGCSVLVLRIVFIVLTVMSMINTMAALYMPDWMSFNCFFNTCHVGLFRSCINSVCGEASAPSAKVTAVIVILSLLFQIGALIYAICTYCIVKIATMFTPAGVLTGVGAFLNIVALVYWMTQAPSDYEMKEGNLLNSKTYSLHGMILSSILLIVGSIIAMFVQHMIKTGRMK</sequence>
<dbReference type="Proteomes" id="UP000783686">
    <property type="component" value="Unassembled WGS sequence"/>
</dbReference>
<dbReference type="Proteomes" id="UP000614601">
    <property type="component" value="Unassembled WGS sequence"/>
</dbReference>
<evidence type="ECO:0000313" key="2">
    <source>
        <dbReference type="EMBL" id="CAD5205935.1"/>
    </source>
</evidence>
<protein>
    <submittedName>
        <fullName evidence="2">Uncharacterized protein</fullName>
    </submittedName>
</protein>
<evidence type="ECO:0000313" key="3">
    <source>
        <dbReference type="Proteomes" id="UP000614601"/>
    </source>
</evidence>